<comment type="caution">
    <text evidence="2">The sequence shown here is derived from an EMBL/GenBank/DDBJ whole genome shotgun (WGS) entry which is preliminary data.</text>
</comment>
<evidence type="ECO:0000313" key="3">
    <source>
        <dbReference type="Proteomes" id="UP001141806"/>
    </source>
</evidence>
<feature type="compositionally biased region" description="Basic and acidic residues" evidence="1">
    <location>
        <begin position="128"/>
        <end position="151"/>
    </location>
</feature>
<feature type="region of interest" description="Disordered" evidence="1">
    <location>
        <begin position="112"/>
        <end position="153"/>
    </location>
</feature>
<keyword evidence="3" id="KW-1185">Reference proteome</keyword>
<evidence type="ECO:0000256" key="1">
    <source>
        <dbReference type="SAM" id="MobiDB-lite"/>
    </source>
</evidence>
<evidence type="ECO:0000313" key="2">
    <source>
        <dbReference type="EMBL" id="KAJ4978780.1"/>
    </source>
</evidence>
<reference evidence="2" key="1">
    <citation type="journal article" date="2023" name="Plant J.">
        <title>The genome of the king protea, Protea cynaroides.</title>
        <authorList>
            <person name="Chang J."/>
            <person name="Duong T.A."/>
            <person name="Schoeman C."/>
            <person name="Ma X."/>
            <person name="Roodt D."/>
            <person name="Barker N."/>
            <person name="Li Z."/>
            <person name="Van de Peer Y."/>
            <person name="Mizrachi E."/>
        </authorList>
    </citation>
    <scope>NUCLEOTIDE SEQUENCE</scope>
    <source>
        <tissue evidence="2">Young leaves</tissue>
    </source>
</reference>
<accession>A0A9Q0R0V5</accession>
<organism evidence="2 3">
    <name type="scientific">Protea cynaroides</name>
    <dbReference type="NCBI Taxonomy" id="273540"/>
    <lineage>
        <taxon>Eukaryota</taxon>
        <taxon>Viridiplantae</taxon>
        <taxon>Streptophyta</taxon>
        <taxon>Embryophyta</taxon>
        <taxon>Tracheophyta</taxon>
        <taxon>Spermatophyta</taxon>
        <taxon>Magnoliopsida</taxon>
        <taxon>Proteales</taxon>
        <taxon>Proteaceae</taxon>
        <taxon>Protea</taxon>
    </lineage>
</organism>
<gene>
    <name evidence="2" type="ORF">NE237_009560</name>
</gene>
<dbReference type="Proteomes" id="UP001141806">
    <property type="component" value="Unassembled WGS sequence"/>
</dbReference>
<feature type="region of interest" description="Disordered" evidence="1">
    <location>
        <begin position="173"/>
        <end position="195"/>
    </location>
</feature>
<name>A0A9Q0R0V5_9MAGN</name>
<dbReference type="AlphaFoldDB" id="A0A9Q0R0V5"/>
<feature type="region of interest" description="Disordered" evidence="1">
    <location>
        <begin position="1"/>
        <end position="58"/>
    </location>
</feature>
<dbReference type="EMBL" id="JAMYWD010000002">
    <property type="protein sequence ID" value="KAJ4978780.1"/>
    <property type="molecule type" value="Genomic_DNA"/>
</dbReference>
<protein>
    <submittedName>
        <fullName evidence="2">Uncharacterized protein</fullName>
    </submittedName>
</protein>
<proteinExistence type="predicted"/>
<sequence>MNISAPLTPLIPMDGGGNPLSESALGGLPSMSAGLDASPSLLAEPGGGGDEFPPLVSSPHRKAKLNLDVRNAWKNPSSPATRPQLRYNLRFIPPSTRDNSLVGICSKSAVAESDGAQTQLEKSSLENLSKEKKKDNPVENQEGRPVLEKLDNASGKGIEQGWCPVRVRKKRSTGFRAQTPTRPGPCLGRSDGGSSDEAQVLEGHWVVPVLPEKDQILETLKSYPPLVRM</sequence>